<feature type="compositionally biased region" description="Polar residues" evidence="1">
    <location>
        <begin position="297"/>
        <end position="319"/>
    </location>
</feature>
<feature type="region of interest" description="Disordered" evidence="1">
    <location>
        <begin position="760"/>
        <end position="779"/>
    </location>
</feature>
<keyword evidence="2" id="KW-0472">Membrane</keyword>
<accession>A0A9N9RPX8</accession>
<feature type="compositionally biased region" description="Polar residues" evidence="1">
    <location>
        <begin position="532"/>
        <end position="541"/>
    </location>
</feature>
<keyword evidence="4" id="KW-1185">Reference proteome</keyword>
<feature type="compositionally biased region" description="Acidic residues" evidence="1">
    <location>
        <begin position="766"/>
        <end position="779"/>
    </location>
</feature>
<proteinExistence type="predicted"/>
<reference evidence="3" key="2">
    <citation type="submission" date="2022-10" db="EMBL/GenBank/DDBJ databases">
        <authorList>
            <consortium name="ENA_rothamsted_submissions"/>
            <consortium name="culmorum"/>
            <person name="King R."/>
        </authorList>
    </citation>
    <scope>NUCLEOTIDE SEQUENCE</scope>
</reference>
<dbReference type="PANTHER" id="PTHR23197">
    <property type="entry name" value="TARSH-RELATED FIBRONECTIN DOMAIN-CONTAINING"/>
    <property type="match status" value="1"/>
</dbReference>
<feature type="compositionally biased region" description="Low complexity" evidence="1">
    <location>
        <begin position="1029"/>
        <end position="1052"/>
    </location>
</feature>
<evidence type="ECO:0008006" key="5">
    <source>
        <dbReference type="Google" id="ProtNLM"/>
    </source>
</evidence>
<evidence type="ECO:0000313" key="3">
    <source>
        <dbReference type="EMBL" id="CAG9800280.1"/>
    </source>
</evidence>
<name>A0A9N9RPX8_9DIPT</name>
<dbReference type="Proteomes" id="UP001153620">
    <property type="component" value="Chromosome 1"/>
</dbReference>
<feature type="transmembrane region" description="Helical" evidence="2">
    <location>
        <begin position="102"/>
        <end position="127"/>
    </location>
</feature>
<feature type="region of interest" description="Disordered" evidence="1">
    <location>
        <begin position="297"/>
        <end position="335"/>
    </location>
</feature>
<keyword evidence="2" id="KW-0812">Transmembrane</keyword>
<feature type="region of interest" description="Disordered" evidence="1">
    <location>
        <begin position="1029"/>
        <end position="1068"/>
    </location>
</feature>
<evidence type="ECO:0000256" key="1">
    <source>
        <dbReference type="SAM" id="MobiDB-lite"/>
    </source>
</evidence>
<sequence>MDTIYSNKKYLQNLSAADYYRTGTMRPTTNEYASYHNTMSRRSLFGSHYSHQPNISKYNKYSYPSDVSLSSHYGYTSWGLWRDTGHLSPSVYSKKRINIRSFSILIMSAAFIVLLAVLSVAGLAFYFSTFKSDSTESMLVFDCGFRIAKGDIWVSQLKYNQTPIFRQKAAFYTKFIEMSLEHGNFNVAKTDINSFGNGPDIQLSFRIYLDMRKIQMTITNVEEHIKNAFVSETGISDSTYRNMKIDIDTIEIKRQLDPEILQKAAFIYEQQSQDILTTLMPTTVIPLDDLQMSTRKVNGTTAEKSKLKPSTQTPHTTRGGSKPKITPKPLQESDIDTENLPVIQGSFEITKTDADIAQKRANARPASTASLTPNTLKPFYISPASSIKVKSSGHSTSSSTTAQTTVKKIIITTTTMASTTASKADNIVDMFLQHQKNLQKQQKVKESPVTAKIEKTNKSGETIKATAGEIVTESIMATSTTLQMTTNAPHEYVGSSDIESQINNKDLPKLDVSLFTSAPILDNEPWRPINPSPEQVKTQHLPTAAHTSESTSSSLSSLSTEMPPYRSPFNPKPNENVIYRNKFADPDATYPVKDSGESISYQSFYNPDFSAGSLEIEKLGIADVKPYPLPVNKIDISEEVTNPEQSSQMEMLNDNKKLMIDTSNVNYDENKFEHLGGGVIAKKQDNSSSSSTSAPTTISSNVLEDDIMQSNMNATNDAAQSGVQMTKNVTDTDTSLDDIFQELLDNNSVTLNKTQDDVLESRIVSDDEETENDDDDDENAYDEVSAAAEDEKILTTTPKLNFMNMKNFIMQMKHNKSSSENSSHSLEDISDESTTYKSPLSTLTFEIATATKAFNDIGAFTTLKPTTTFVEVDTVKYTPSPFVKTSTSSNSASIISEPQLFPSISKWEFVNGTRTNNSSEVSLTKKVFNETLQAVVVENSQTASHVTHLDDLKANQTVDKGNLQQLSSIFDTLAAKLGIKPDVSSKVPPFSQYTQNKIKQNANNNNQLRTTTITVPRRNLGSTTKQYVTRTTTKTAKKSPAPMSSTTMTSTARAVTKVSSDPTRGYELSSETVMGQAEVEAVDPTQYEEILSLASSPITRRFMSTTPSLVTLMPVKSNSGIRNFNPRLKIASNSQTSSETRNLETVVKASMSFDS</sequence>
<gene>
    <name evidence="3" type="ORF">CHIRRI_LOCUS3230</name>
</gene>
<dbReference type="OrthoDB" id="6411962at2759"/>
<keyword evidence="2" id="KW-1133">Transmembrane helix</keyword>
<reference evidence="3" key="1">
    <citation type="submission" date="2022-01" db="EMBL/GenBank/DDBJ databases">
        <authorList>
            <person name="King R."/>
        </authorList>
    </citation>
    <scope>NUCLEOTIDE SEQUENCE</scope>
</reference>
<dbReference type="PANTHER" id="PTHR23197:SF11">
    <property type="entry name" value="RE03558P"/>
    <property type="match status" value="1"/>
</dbReference>
<protein>
    <recommendedName>
        <fullName evidence="5">SEA domain-containing protein</fullName>
    </recommendedName>
</protein>
<feature type="region of interest" description="Disordered" evidence="1">
    <location>
        <begin position="524"/>
        <end position="573"/>
    </location>
</feature>
<dbReference type="AlphaFoldDB" id="A0A9N9RPX8"/>
<dbReference type="EMBL" id="OU895877">
    <property type="protein sequence ID" value="CAG9800280.1"/>
    <property type="molecule type" value="Genomic_DNA"/>
</dbReference>
<organism evidence="3 4">
    <name type="scientific">Chironomus riparius</name>
    <dbReference type="NCBI Taxonomy" id="315576"/>
    <lineage>
        <taxon>Eukaryota</taxon>
        <taxon>Metazoa</taxon>
        <taxon>Ecdysozoa</taxon>
        <taxon>Arthropoda</taxon>
        <taxon>Hexapoda</taxon>
        <taxon>Insecta</taxon>
        <taxon>Pterygota</taxon>
        <taxon>Neoptera</taxon>
        <taxon>Endopterygota</taxon>
        <taxon>Diptera</taxon>
        <taxon>Nematocera</taxon>
        <taxon>Chironomoidea</taxon>
        <taxon>Chironomidae</taxon>
        <taxon>Chironominae</taxon>
        <taxon>Chironomus</taxon>
    </lineage>
</organism>
<feature type="compositionally biased region" description="Low complexity" evidence="1">
    <location>
        <begin position="547"/>
        <end position="561"/>
    </location>
</feature>
<evidence type="ECO:0000256" key="2">
    <source>
        <dbReference type="SAM" id="Phobius"/>
    </source>
</evidence>
<evidence type="ECO:0000313" key="4">
    <source>
        <dbReference type="Proteomes" id="UP001153620"/>
    </source>
</evidence>